<keyword evidence="2" id="KW-1185">Reference proteome</keyword>
<evidence type="ECO:0000313" key="1">
    <source>
        <dbReference type="EMBL" id="GBO03272.1"/>
    </source>
</evidence>
<dbReference type="EMBL" id="BGPR01030644">
    <property type="protein sequence ID" value="GBO03272.1"/>
    <property type="molecule type" value="Genomic_DNA"/>
</dbReference>
<dbReference type="Proteomes" id="UP000499080">
    <property type="component" value="Unassembled WGS sequence"/>
</dbReference>
<name>A0A4Y2TSQ1_ARAVE</name>
<gene>
    <name evidence="1" type="ORF">AVEN_247760_1</name>
</gene>
<sequence length="111" mass="13078">MKADTCQMTFPSLFCEYASQLGGYLNVHGKLRFWNHFLLHQQRELSENEKPIICKMNFTRHRLCGRLEPCTVMPRSLRYRTRTSNTQTSHKTILRAPDPLYSEEQVLTNDT</sequence>
<proteinExistence type="predicted"/>
<accession>A0A4Y2TSQ1</accession>
<evidence type="ECO:0000313" key="2">
    <source>
        <dbReference type="Proteomes" id="UP000499080"/>
    </source>
</evidence>
<protein>
    <submittedName>
        <fullName evidence="1">Uncharacterized protein</fullName>
    </submittedName>
</protein>
<reference evidence="1 2" key="1">
    <citation type="journal article" date="2019" name="Sci. Rep.">
        <title>Orb-weaving spider Araneus ventricosus genome elucidates the spidroin gene catalogue.</title>
        <authorList>
            <person name="Kono N."/>
            <person name="Nakamura H."/>
            <person name="Ohtoshi R."/>
            <person name="Moran D.A.P."/>
            <person name="Shinohara A."/>
            <person name="Yoshida Y."/>
            <person name="Fujiwara M."/>
            <person name="Mori M."/>
            <person name="Tomita M."/>
            <person name="Arakawa K."/>
        </authorList>
    </citation>
    <scope>NUCLEOTIDE SEQUENCE [LARGE SCALE GENOMIC DNA]</scope>
</reference>
<comment type="caution">
    <text evidence="1">The sequence shown here is derived from an EMBL/GenBank/DDBJ whole genome shotgun (WGS) entry which is preliminary data.</text>
</comment>
<organism evidence="1 2">
    <name type="scientific">Araneus ventricosus</name>
    <name type="common">Orbweaver spider</name>
    <name type="synonym">Epeira ventricosa</name>
    <dbReference type="NCBI Taxonomy" id="182803"/>
    <lineage>
        <taxon>Eukaryota</taxon>
        <taxon>Metazoa</taxon>
        <taxon>Ecdysozoa</taxon>
        <taxon>Arthropoda</taxon>
        <taxon>Chelicerata</taxon>
        <taxon>Arachnida</taxon>
        <taxon>Araneae</taxon>
        <taxon>Araneomorphae</taxon>
        <taxon>Entelegynae</taxon>
        <taxon>Araneoidea</taxon>
        <taxon>Araneidae</taxon>
        <taxon>Araneus</taxon>
    </lineage>
</organism>
<dbReference type="AlphaFoldDB" id="A0A4Y2TSQ1"/>